<dbReference type="Proteomes" id="UP000830729">
    <property type="component" value="Chromosome"/>
</dbReference>
<keyword evidence="3" id="KW-1185">Reference proteome</keyword>
<organism evidence="2 3">
    <name type="scientific">Halorussus limi</name>
    <dbReference type="NCBI Taxonomy" id="2938695"/>
    <lineage>
        <taxon>Archaea</taxon>
        <taxon>Methanobacteriati</taxon>
        <taxon>Methanobacteriota</taxon>
        <taxon>Stenosarchaea group</taxon>
        <taxon>Halobacteria</taxon>
        <taxon>Halobacteriales</taxon>
        <taxon>Haladaptataceae</taxon>
        <taxon>Halorussus</taxon>
    </lineage>
</organism>
<evidence type="ECO:0000313" key="3">
    <source>
        <dbReference type="Proteomes" id="UP000830729"/>
    </source>
</evidence>
<dbReference type="KEGG" id="halx:M0R89_03345"/>
<dbReference type="EMBL" id="CP096659">
    <property type="protein sequence ID" value="UPV75110.1"/>
    <property type="molecule type" value="Genomic_DNA"/>
</dbReference>
<evidence type="ECO:0000313" key="2">
    <source>
        <dbReference type="EMBL" id="UPV75110.1"/>
    </source>
</evidence>
<accession>A0A8U0HVL8</accession>
<evidence type="ECO:0000259" key="1">
    <source>
        <dbReference type="Pfam" id="PF24349"/>
    </source>
</evidence>
<reference evidence="2 3" key="1">
    <citation type="submission" date="2022-04" db="EMBL/GenBank/DDBJ databases">
        <title>Diverse halophilic archaea isolated from saline environments.</title>
        <authorList>
            <person name="Cui H.-L."/>
        </authorList>
    </citation>
    <scope>NUCLEOTIDE SEQUENCE [LARGE SCALE GENOMIC DNA]</scope>
    <source>
        <strain evidence="2 3">XZYJT49</strain>
    </source>
</reference>
<dbReference type="RefSeq" id="WP_248651153.1">
    <property type="nucleotide sequence ID" value="NZ_CP096659.1"/>
</dbReference>
<sequence>MRDRLLNTLEPTSYRRFLVYVMGPYKSHIGENKEMFAFLEGVRDDLRREGFNAFLATDPDIPLDEMDAGTQTLEFARASNVVLFVVPHRGKNLGVGIEVGAVLEDMTDRQRERILLVHEDGVRSAMIAAVGDRWNVDLRTFDDEDDLLEETKRFIADVVRKEDTGELPFPPGENADS</sequence>
<gene>
    <name evidence="2" type="ORF">M0R89_03345</name>
</gene>
<dbReference type="GeneID" id="72184202"/>
<dbReference type="InterPro" id="IPR055931">
    <property type="entry name" value="DUF7509"/>
</dbReference>
<feature type="domain" description="DUF7509" evidence="1">
    <location>
        <begin position="31"/>
        <end position="168"/>
    </location>
</feature>
<dbReference type="AlphaFoldDB" id="A0A8U0HVL8"/>
<dbReference type="Pfam" id="PF24349">
    <property type="entry name" value="DUF7509"/>
    <property type="match status" value="1"/>
</dbReference>
<proteinExistence type="predicted"/>
<name>A0A8U0HVL8_9EURY</name>
<dbReference type="Gene3D" id="3.40.50.450">
    <property type="match status" value="1"/>
</dbReference>
<protein>
    <recommendedName>
        <fullName evidence="1">DUF7509 domain-containing protein</fullName>
    </recommendedName>
</protein>